<keyword evidence="2" id="KW-1185">Reference proteome</keyword>
<protein>
    <submittedName>
        <fullName evidence="1">Uncharacterized protein</fullName>
    </submittedName>
</protein>
<name>A0A2R3ZAD4_9FLAO</name>
<dbReference type="AlphaFoldDB" id="A0A2R3ZAD4"/>
<gene>
    <name evidence="1" type="ORF">C7S20_19380</name>
</gene>
<reference evidence="2" key="1">
    <citation type="submission" date="2018-03" db="EMBL/GenBank/DDBJ databases">
        <title>Gramella fulva sp. nov., isolated from a dry surface of tidal flat.</title>
        <authorList>
            <person name="Hwang S.H."/>
            <person name="Hwang W.M."/>
            <person name="Kang K."/>
            <person name="Ahn T.-Y."/>
        </authorList>
    </citation>
    <scope>NUCLEOTIDE SEQUENCE [LARGE SCALE GENOMIC DNA]</scope>
    <source>
        <strain evidence="2">SH35</strain>
    </source>
</reference>
<accession>A0A2R3ZAD4</accession>
<sequence length="146" mass="16716">MNRPTLENTLEDFKKQNKAAYGSDVEREYHKRLEEYCDELESKLEALQAPKEEWISVEEVKLPTWLDQSPFQKDSVITGVIVKHRNGGMWGNVGLKTASHGFAIKLEQQEIALKNIGKTVKAKPYEPSYYTVEIIEGLTPPKTNHQ</sequence>
<dbReference type="RefSeq" id="WP_107014005.1">
    <property type="nucleotide sequence ID" value="NZ_CP028136.1"/>
</dbReference>
<dbReference type="KEGG" id="grs:C7S20_19380"/>
<dbReference type="Proteomes" id="UP000241507">
    <property type="component" value="Chromosome"/>
</dbReference>
<dbReference type="EMBL" id="CP028136">
    <property type="protein sequence ID" value="AVR47239.1"/>
    <property type="molecule type" value="Genomic_DNA"/>
</dbReference>
<proteinExistence type="predicted"/>
<evidence type="ECO:0000313" key="1">
    <source>
        <dbReference type="EMBL" id="AVR47239.1"/>
    </source>
</evidence>
<evidence type="ECO:0000313" key="2">
    <source>
        <dbReference type="Proteomes" id="UP000241507"/>
    </source>
</evidence>
<organism evidence="1 2">
    <name type="scientific">Christiangramia fulva</name>
    <dbReference type="NCBI Taxonomy" id="2126553"/>
    <lineage>
        <taxon>Bacteria</taxon>
        <taxon>Pseudomonadati</taxon>
        <taxon>Bacteroidota</taxon>
        <taxon>Flavobacteriia</taxon>
        <taxon>Flavobacteriales</taxon>
        <taxon>Flavobacteriaceae</taxon>
        <taxon>Christiangramia</taxon>
    </lineage>
</organism>